<keyword evidence="2" id="KW-0732">Signal</keyword>
<keyword evidence="1" id="KW-0472">Membrane</keyword>
<keyword evidence="1" id="KW-1133">Transmembrane helix</keyword>
<evidence type="ECO:0000313" key="4">
    <source>
        <dbReference type="WBParaSite" id="Gr19_v10_g16762.t1"/>
    </source>
</evidence>
<dbReference type="WBParaSite" id="Gr19_v10_g16762.t1">
    <property type="protein sequence ID" value="Gr19_v10_g16762.t1"/>
    <property type="gene ID" value="Gr19_v10_g16762"/>
</dbReference>
<dbReference type="Proteomes" id="UP000887572">
    <property type="component" value="Unplaced"/>
</dbReference>
<protein>
    <submittedName>
        <fullName evidence="4">Uncharacterized protein</fullName>
    </submittedName>
</protein>
<organism evidence="3 4">
    <name type="scientific">Globodera rostochiensis</name>
    <name type="common">Golden nematode worm</name>
    <name type="synonym">Heterodera rostochiensis</name>
    <dbReference type="NCBI Taxonomy" id="31243"/>
    <lineage>
        <taxon>Eukaryota</taxon>
        <taxon>Metazoa</taxon>
        <taxon>Ecdysozoa</taxon>
        <taxon>Nematoda</taxon>
        <taxon>Chromadorea</taxon>
        <taxon>Rhabditida</taxon>
        <taxon>Tylenchina</taxon>
        <taxon>Tylenchomorpha</taxon>
        <taxon>Tylenchoidea</taxon>
        <taxon>Heteroderidae</taxon>
        <taxon>Heteroderinae</taxon>
        <taxon>Globodera</taxon>
    </lineage>
</organism>
<evidence type="ECO:0000256" key="2">
    <source>
        <dbReference type="SAM" id="SignalP"/>
    </source>
</evidence>
<name>A0A914HGJ7_GLORO</name>
<accession>A0A914HGJ7</accession>
<reference evidence="4" key="1">
    <citation type="submission" date="2022-11" db="UniProtKB">
        <authorList>
            <consortium name="WormBaseParasite"/>
        </authorList>
    </citation>
    <scope>IDENTIFICATION</scope>
</reference>
<dbReference type="AlphaFoldDB" id="A0A914HGJ7"/>
<feature type="signal peptide" evidence="2">
    <location>
        <begin position="1"/>
        <end position="25"/>
    </location>
</feature>
<evidence type="ECO:0000256" key="1">
    <source>
        <dbReference type="SAM" id="Phobius"/>
    </source>
</evidence>
<sequence>MRPLQNAILLTCFFFVALLPCHCNGLTCGAGMRMNQRVHINSTVEECSDQHITCFLLNCTAGLKIRNNTDKYRLRFVQWNCSESTASDDGGKCNEAGLELALEKQEPAKNTTPWTCQCTFGPFNQSLDLTPAGMGPNRGGRLFVKTHYLLFALQMIIGFVPAMFVGLSGRTA</sequence>
<keyword evidence="1" id="KW-0812">Transmembrane</keyword>
<keyword evidence="3" id="KW-1185">Reference proteome</keyword>
<proteinExistence type="predicted"/>
<feature type="chain" id="PRO_5038032202" evidence="2">
    <location>
        <begin position="26"/>
        <end position="172"/>
    </location>
</feature>
<feature type="transmembrane region" description="Helical" evidence="1">
    <location>
        <begin position="148"/>
        <end position="167"/>
    </location>
</feature>
<evidence type="ECO:0000313" key="3">
    <source>
        <dbReference type="Proteomes" id="UP000887572"/>
    </source>
</evidence>